<gene>
    <name evidence="1" type="ORF">PG915_04065</name>
</gene>
<organism evidence="1">
    <name type="scientific">Vibrio chaetopteri</name>
    <dbReference type="NCBI Taxonomy" id="3016528"/>
    <lineage>
        <taxon>Bacteria</taxon>
        <taxon>Pseudomonadati</taxon>
        <taxon>Pseudomonadota</taxon>
        <taxon>Gammaproteobacteria</taxon>
        <taxon>Vibrionales</taxon>
        <taxon>Vibrionaceae</taxon>
        <taxon>Vibrio</taxon>
    </lineage>
</organism>
<dbReference type="InterPro" id="IPR027417">
    <property type="entry name" value="P-loop_NTPase"/>
</dbReference>
<dbReference type="KEGG" id="vck:PG915_04065"/>
<dbReference type="SUPFAM" id="SSF52540">
    <property type="entry name" value="P-loop containing nucleoside triphosphate hydrolases"/>
    <property type="match status" value="1"/>
</dbReference>
<dbReference type="Gene3D" id="3.40.50.300">
    <property type="entry name" value="P-loop containing nucleotide triphosphate hydrolases"/>
    <property type="match status" value="1"/>
</dbReference>
<accession>A0AAU8BJW4</accession>
<proteinExistence type="predicted"/>
<reference evidence="1" key="1">
    <citation type="submission" date="2023-01" db="EMBL/GenBank/DDBJ databases">
        <title>Vibrio sp. CB1-14 genome sequencing.</title>
        <authorList>
            <person name="Otstavnykh N."/>
            <person name="Isaeva M."/>
            <person name="Meleshko D."/>
        </authorList>
    </citation>
    <scope>NUCLEOTIDE SEQUENCE</scope>
    <source>
        <strain evidence="1">CB1-14</strain>
    </source>
</reference>
<evidence type="ECO:0000313" key="1">
    <source>
        <dbReference type="EMBL" id="XCD16736.1"/>
    </source>
</evidence>
<name>A0AAU8BJW4_9VIBR</name>
<dbReference type="RefSeq" id="WP_353497973.1">
    <property type="nucleotide sequence ID" value="NZ_CP115920.1"/>
</dbReference>
<sequence length="781" mass="88741">MNNIAIGQSFGHQVVSNSESSTVRVLAHPKIQCPSDTGDKVVAPPNDVISNIPEICRYYLGAKQKISSIIVDSRNYTARTADVFRSNFYKHKLPIHDAANDKMFKVDDELAYLYAGYQATKDAELLQLVSSVAIKYIPLTFETAKDLTSYYLGESDREVATQSLDQYIANNRILIEGNLNINHSFRQYRVPSINTLTDHPSFTASHTIAVKAKTGVGKTKHVFSPIAQNAGEKNKVVYVSHLIALVDQFCKNNNTTNYQSNALFGIERANSLALVINSIHKPHLLNAALNCDVLIIDEFEKVLSAIVCSGNNPQMDADLVFQAICEALRNARKVIVGDADLSNISLEFLRGIRGDLTVMECTENPYRHITAEIQSKDVFLQQPDLKKVLLSDRVFLFDSRQTLKQTLVDLEFKNHKGLDCEDVALKQNILVVHGDNKDNPEQKAFLASPNDEIHKYAAILASPCLGSGFSIETYYTDKVHVICDKTLAPQELINFSRRFRKATTICFSVQTFHKFRQIRDFSALKIQKEKEKLKKSVIERKEKQNFSLALSLFHTLELLGFDVKVTSSGQNRQNDAFLLYQLKKKKLNDHFIQAIIESPDISKEKKQKLTRSNEKNSLDIAALKKYDVKKIYLLKSVTREDVEFDWSFNREMFDYLPFVRHEYLTTSKKNYDPNLHESAKIIHSIVLRGYKFDVEKSQLFIFKSDVIKIATSLKRHQKLLNCYLGTYSQVKTVDSTDKATRMIKAILKSLGLHFGPYGGKHQKARISLAKHTKRYLSYLHS</sequence>
<dbReference type="AlphaFoldDB" id="A0AAU8BJW4"/>
<dbReference type="EMBL" id="CP115920">
    <property type="protein sequence ID" value="XCD16736.1"/>
    <property type="molecule type" value="Genomic_DNA"/>
</dbReference>
<evidence type="ECO:0008006" key="2">
    <source>
        <dbReference type="Google" id="ProtNLM"/>
    </source>
</evidence>
<protein>
    <recommendedName>
        <fullName evidence="2">Replication origin-binding protein domain-containing protein</fullName>
    </recommendedName>
</protein>